<gene>
    <name evidence="1" type="ORF">I4F81_007179</name>
</gene>
<dbReference type="EMBL" id="CM020619">
    <property type="protein sequence ID" value="KAK1864635.1"/>
    <property type="molecule type" value="Genomic_DNA"/>
</dbReference>
<organism evidence="1 2">
    <name type="scientific">Pyropia yezoensis</name>
    <name type="common">Susabi-nori</name>
    <name type="synonym">Porphyra yezoensis</name>
    <dbReference type="NCBI Taxonomy" id="2788"/>
    <lineage>
        <taxon>Eukaryota</taxon>
        <taxon>Rhodophyta</taxon>
        <taxon>Bangiophyceae</taxon>
        <taxon>Bangiales</taxon>
        <taxon>Bangiaceae</taxon>
        <taxon>Pyropia</taxon>
    </lineage>
</organism>
<dbReference type="Proteomes" id="UP000798662">
    <property type="component" value="Chromosome 2"/>
</dbReference>
<accession>A0ACC3C3S3</accession>
<comment type="caution">
    <text evidence="1">The sequence shown here is derived from an EMBL/GenBank/DDBJ whole genome shotgun (WGS) entry which is preliminary data.</text>
</comment>
<sequence>MTRPHDIPAPSRLVLSWNAATTATVAIARLTITVLFAAGIAAHAVVFLALPLGILFDVRRTVSKAMDVARTTVAHNRATARATGCHPPLPPFDNAAAASAYVATVAANAATSESVVNRTAAGLAGLFGDGFTAAAAALTPTHWGMCLEAAIGMADSERVVWLPLGGEMVATAIGRTLAAGVAALGPVTTMAASMAASFWIFPSLSASALMLSGVAVAWREGGR</sequence>
<keyword evidence="2" id="KW-1185">Reference proteome</keyword>
<protein>
    <submittedName>
        <fullName evidence="1">Uncharacterized protein</fullName>
    </submittedName>
</protein>
<reference evidence="1" key="1">
    <citation type="submission" date="2019-11" db="EMBL/GenBank/DDBJ databases">
        <title>Nori genome reveals adaptations in red seaweeds to the harsh intertidal environment.</title>
        <authorList>
            <person name="Wang D."/>
            <person name="Mao Y."/>
        </authorList>
    </citation>
    <scope>NUCLEOTIDE SEQUENCE</scope>
    <source>
        <tissue evidence="1">Gametophyte</tissue>
    </source>
</reference>
<proteinExistence type="predicted"/>
<name>A0ACC3C3S3_PYRYE</name>
<evidence type="ECO:0000313" key="2">
    <source>
        <dbReference type="Proteomes" id="UP000798662"/>
    </source>
</evidence>
<evidence type="ECO:0000313" key="1">
    <source>
        <dbReference type="EMBL" id="KAK1864635.1"/>
    </source>
</evidence>